<evidence type="ECO:0000256" key="2">
    <source>
        <dbReference type="ARBA" id="ARBA00022670"/>
    </source>
</evidence>
<dbReference type="PRINTS" id="PR00723">
    <property type="entry name" value="SUBTILISIN"/>
</dbReference>
<feature type="domain" description="Inhibitor I9" evidence="10">
    <location>
        <begin position="43"/>
        <end position="107"/>
    </location>
</feature>
<dbReference type="SUPFAM" id="SSF54897">
    <property type="entry name" value="Protease propeptides/inhibitors"/>
    <property type="match status" value="1"/>
</dbReference>
<dbReference type="InterPro" id="IPR015500">
    <property type="entry name" value="Peptidase_S8_subtilisin-rel"/>
</dbReference>
<dbReference type="OrthoDB" id="206201at2759"/>
<evidence type="ECO:0000313" key="11">
    <source>
        <dbReference type="EMBL" id="PNY28425.1"/>
    </source>
</evidence>
<dbReference type="PROSITE" id="PS00136">
    <property type="entry name" value="SUBTILASE_ASP"/>
    <property type="match status" value="1"/>
</dbReference>
<feature type="active site" description="Charge relay system" evidence="6">
    <location>
        <position position="154"/>
    </location>
</feature>
<dbReference type="SUPFAM" id="SSF52743">
    <property type="entry name" value="Subtilisin-like"/>
    <property type="match status" value="1"/>
</dbReference>
<accession>A0A2K3QLL1</accession>
<dbReference type="PROSITE" id="PS51892">
    <property type="entry name" value="SUBTILASE"/>
    <property type="match status" value="1"/>
</dbReference>
<gene>
    <name evidence="11" type="ORF">TCAP_01643</name>
</gene>
<evidence type="ECO:0000256" key="6">
    <source>
        <dbReference type="PROSITE-ProRule" id="PRU01240"/>
    </source>
</evidence>
<dbReference type="InterPro" id="IPR036852">
    <property type="entry name" value="Peptidase_S8/S53_dom_sf"/>
</dbReference>
<keyword evidence="3 8" id="KW-0732">Signal</keyword>
<dbReference type="Pfam" id="PF00082">
    <property type="entry name" value="Peptidase_S8"/>
    <property type="match status" value="1"/>
</dbReference>
<dbReference type="FunFam" id="3.40.50.200:FF:000014">
    <property type="entry name" value="Proteinase K"/>
    <property type="match status" value="1"/>
</dbReference>
<dbReference type="Proteomes" id="UP000236621">
    <property type="component" value="Unassembled WGS sequence"/>
</dbReference>
<evidence type="ECO:0000256" key="1">
    <source>
        <dbReference type="ARBA" id="ARBA00011073"/>
    </source>
</evidence>
<dbReference type="EMBL" id="NRSZ01000262">
    <property type="protein sequence ID" value="PNY28425.1"/>
    <property type="molecule type" value="Genomic_DNA"/>
</dbReference>
<sequence>MKPSAILSILPAVLALPSPAVERAELAPLLTPHGNADQLIANKYIVKFKDGMSTSSVDEAVNALSNKADHVYDLAFRGFAGHMSAEELKTLRNHPDVEYIEQDAIVTKSEGSREYIQQHNATWALSRISHRKANSSTYVYHRAAGEGACAYIIDSGIEETHPEFQGRAKMVHSFVRDQETDGNGHGTHCAGIIGSKTYGVAKKVKLFGVKVLDDSGTGTYANVIAGMQLVMLEAPKQKCPRGVVANMSLGGPKSSAVNAAAAAMVKANIFLSVAAGNGDADSRGVSPASEPTVCTVGASNSGDLRSSFSNFGPAVDIFAPGQRVLSTWLSGTTASMSGTSMASPHIAGLAAYILSVDVFDEPQEICTKIQKLATANVLKNMREDTVNLLAFNGQPAG</sequence>
<protein>
    <submittedName>
        <fullName evidence="11">Cuticle-degrading protease</fullName>
    </submittedName>
</protein>
<dbReference type="CDD" id="cd04077">
    <property type="entry name" value="Peptidases_S8_PCSK9_ProteinaseK_like"/>
    <property type="match status" value="1"/>
</dbReference>
<dbReference type="InterPro" id="IPR034193">
    <property type="entry name" value="PCSK9_ProteinaseK-like"/>
</dbReference>
<dbReference type="Gene3D" id="3.40.50.200">
    <property type="entry name" value="Peptidase S8/S53 domain"/>
    <property type="match status" value="1"/>
</dbReference>
<dbReference type="PROSITE" id="PS00138">
    <property type="entry name" value="SUBTILASE_SER"/>
    <property type="match status" value="1"/>
</dbReference>
<feature type="chain" id="PRO_5014378591" evidence="8">
    <location>
        <begin position="16"/>
        <end position="397"/>
    </location>
</feature>
<dbReference type="PANTHER" id="PTHR43806">
    <property type="entry name" value="PEPTIDASE S8"/>
    <property type="match status" value="1"/>
</dbReference>
<dbReference type="Pfam" id="PF05922">
    <property type="entry name" value="Inhibitor_I9"/>
    <property type="match status" value="1"/>
</dbReference>
<proteinExistence type="inferred from homology"/>
<evidence type="ECO:0000259" key="10">
    <source>
        <dbReference type="Pfam" id="PF05922"/>
    </source>
</evidence>
<dbReference type="AlphaFoldDB" id="A0A2K3QLL1"/>
<dbReference type="PANTHER" id="PTHR43806:SF58">
    <property type="entry name" value="ALKALINE PROTEASE 1-RELATED"/>
    <property type="match status" value="1"/>
</dbReference>
<keyword evidence="2 6" id="KW-0645">Protease</keyword>
<keyword evidence="4 6" id="KW-0378">Hydrolase</keyword>
<dbReference type="PROSITE" id="PS00137">
    <property type="entry name" value="SUBTILASE_HIS"/>
    <property type="match status" value="1"/>
</dbReference>
<dbReference type="InterPro" id="IPR050131">
    <property type="entry name" value="Peptidase_S8_subtilisin-like"/>
</dbReference>
<evidence type="ECO:0000313" key="12">
    <source>
        <dbReference type="Proteomes" id="UP000236621"/>
    </source>
</evidence>
<evidence type="ECO:0000259" key="9">
    <source>
        <dbReference type="Pfam" id="PF00082"/>
    </source>
</evidence>
<dbReference type="InterPro" id="IPR023827">
    <property type="entry name" value="Peptidase_S8_Asp-AS"/>
</dbReference>
<dbReference type="STRING" id="45235.A0A2K3QLL1"/>
<organism evidence="11 12">
    <name type="scientific">Tolypocladium capitatum</name>
    <dbReference type="NCBI Taxonomy" id="45235"/>
    <lineage>
        <taxon>Eukaryota</taxon>
        <taxon>Fungi</taxon>
        <taxon>Dikarya</taxon>
        <taxon>Ascomycota</taxon>
        <taxon>Pezizomycotina</taxon>
        <taxon>Sordariomycetes</taxon>
        <taxon>Hypocreomycetidae</taxon>
        <taxon>Hypocreales</taxon>
        <taxon>Ophiocordycipitaceae</taxon>
        <taxon>Tolypocladium</taxon>
    </lineage>
</organism>
<feature type="signal peptide" evidence="8">
    <location>
        <begin position="1"/>
        <end position="15"/>
    </location>
</feature>
<comment type="similarity">
    <text evidence="1 6 7">Belongs to the peptidase S8 family.</text>
</comment>
<evidence type="ECO:0000256" key="3">
    <source>
        <dbReference type="ARBA" id="ARBA00022729"/>
    </source>
</evidence>
<evidence type="ECO:0000256" key="4">
    <source>
        <dbReference type="ARBA" id="ARBA00022801"/>
    </source>
</evidence>
<keyword evidence="12" id="KW-1185">Reference proteome</keyword>
<dbReference type="InterPro" id="IPR010259">
    <property type="entry name" value="S8pro/Inhibitor_I9"/>
</dbReference>
<dbReference type="InterPro" id="IPR000209">
    <property type="entry name" value="Peptidase_S8/S53_dom"/>
</dbReference>
<evidence type="ECO:0000256" key="5">
    <source>
        <dbReference type="ARBA" id="ARBA00022825"/>
    </source>
</evidence>
<dbReference type="GO" id="GO:0004252">
    <property type="term" value="F:serine-type endopeptidase activity"/>
    <property type="evidence" value="ECO:0007669"/>
    <property type="project" value="UniProtKB-UniRule"/>
</dbReference>
<feature type="active site" description="Charge relay system" evidence="6">
    <location>
        <position position="185"/>
    </location>
</feature>
<feature type="active site" description="Charge relay system" evidence="6">
    <location>
        <position position="340"/>
    </location>
</feature>
<evidence type="ECO:0000256" key="8">
    <source>
        <dbReference type="SAM" id="SignalP"/>
    </source>
</evidence>
<dbReference type="GO" id="GO:0005576">
    <property type="term" value="C:extracellular region"/>
    <property type="evidence" value="ECO:0007669"/>
    <property type="project" value="UniProtKB-ARBA"/>
</dbReference>
<dbReference type="InterPro" id="IPR037045">
    <property type="entry name" value="S8pro/Inhibitor_I9_sf"/>
</dbReference>
<dbReference type="InterPro" id="IPR023828">
    <property type="entry name" value="Peptidase_S8_Ser-AS"/>
</dbReference>
<name>A0A2K3QLL1_9HYPO</name>
<evidence type="ECO:0000256" key="7">
    <source>
        <dbReference type="RuleBase" id="RU003355"/>
    </source>
</evidence>
<feature type="domain" description="Peptidase S8/S53" evidence="9">
    <location>
        <begin position="152"/>
        <end position="366"/>
    </location>
</feature>
<keyword evidence="5 6" id="KW-0720">Serine protease</keyword>
<comment type="caution">
    <text evidence="11">The sequence shown here is derived from an EMBL/GenBank/DDBJ whole genome shotgun (WGS) entry which is preliminary data.</text>
</comment>
<dbReference type="Gene3D" id="3.30.70.80">
    <property type="entry name" value="Peptidase S8 propeptide/proteinase inhibitor I9"/>
    <property type="match status" value="1"/>
</dbReference>
<dbReference type="InterPro" id="IPR022398">
    <property type="entry name" value="Peptidase_S8_His-AS"/>
</dbReference>
<dbReference type="GO" id="GO:0006508">
    <property type="term" value="P:proteolysis"/>
    <property type="evidence" value="ECO:0007669"/>
    <property type="project" value="UniProtKB-KW"/>
</dbReference>
<reference evidence="11 12" key="1">
    <citation type="submission" date="2017-08" db="EMBL/GenBank/DDBJ databases">
        <title>Harnessing the power of phylogenomics to disentangle the directionality and signatures of interkingdom host jumping in the parasitic fungal genus Tolypocladium.</title>
        <authorList>
            <person name="Quandt C.A."/>
            <person name="Patterson W."/>
            <person name="Spatafora J.W."/>
        </authorList>
    </citation>
    <scope>NUCLEOTIDE SEQUENCE [LARGE SCALE GENOMIC DNA]</scope>
    <source>
        <strain evidence="11 12">CBS 113982</strain>
    </source>
</reference>